<dbReference type="EMBL" id="CM039437">
    <property type="protein sequence ID" value="KAI4306900.1"/>
    <property type="molecule type" value="Genomic_DNA"/>
</dbReference>
<proteinExistence type="predicted"/>
<accession>A0ACB9LBH7</accession>
<gene>
    <name evidence="1" type="ORF">L6164_030140</name>
</gene>
<protein>
    <submittedName>
        <fullName evidence="1">Uncharacterized protein</fullName>
    </submittedName>
</protein>
<reference evidence="1 2" key="1">
    <citation type="journal article" date="2022" name="DNA Res.">
        <title>Chromosomal-level genome assembly of the orchid tree Bauhinia variegata (Leguminosae; Cercidoideae) supports the allotetraploid origin hypothesis of Bauhinia.</title>
        <authorList>
            <person name="Zhong Y."/>
            <person name="Chen Y."/>
            <person name="Zheng D."/>
            <person name="Pang J."/>
            <person name="Liu Y."/>
            <person name="Luo S."/>
            <person name="Meng S."/>
            <person name="Qian L."/>
            <person name="Wei D."/>
            <person name="Dai S."/>
            <person name="Zhou R."/>
        </authorList>
    </citation>
    <scope>NUCLEOTIDE SEQUENCE [LARGE SCALE GENOMIC DNA]</scope>
    <source>
        <strain evidence="1">BV-YZ2020</strain>
    </source>
</reference>
<evidence type="ECO:0000313" key="2">
    <source>
        <dbReference type="Proteomes" id="UP000828941"/>
    </source>
</evidence>
<keyword evidence="2" id="KW-1185">Reference proteome</keyword>
<organism evidence="1 2">
    <name type="scientific">Bauhinia variegata</name>
    <name type="common">Purple orchid tree</name>
    <name type="synonym">Phanera variegata</name>
    <dbReference type="NCBI Taxonomy" id="167791"/>
    <lineage>
        <taxon>Eukaryota</taxon>
        <taxon>Viridiplantae</taxon>
        <taxon>Streptophyta</taxon>
        <taxon>Embryophyta</taxon>
        <taxon>Tracheophyta</taxon>
        <taxon>Spermatophyta</taxon>
        <taxon>Magnoliopsida</taxon>
        <taxon>eudicotyledons</taxon>
        <taxon>Gunneridae</taxon>
        <taxon>Pentapetalae</taxon>
        <taxon>rosids</taxon>
        <taxon>fabids</taxon>
        <taxon>Fabales</taxon>
        <taxon>Fabaceae</taxon>
        <taxon>Cercidoideae</taxon>
        <taxon>Cercideae</taxon>
        <taxon>Bauhiniinae</taxon>
        <taxon>Bauhinia</taxon>
    </lineage>
</organism>
<evidence type="ECO:0000313" key="1">
    <source>
        <dbReference type="EMBL" id="KAI4306900.1"/>
    </source>
</evidence>
<name>A0ACB9LBH7_BAUVA</name>
<sequence length="137" mass="15377">MSKLDEKCNSLDGFMNDSGQFDEQFECLKQQMEDLYLSVATEDDSCLPQSALGASLSIADARWEGRYLETGASEGNSSRSDRSEKENSCLSETDALLHVGSSDHKVFVDKILEELNKLRLNEFKKDQKISSLEKELV</sequence>
<dbReference type="Proteomes" id="UP000828941">
    <property type="component" value="Chromosome 12"/>
</dbReference>
<comment type="caution">
    <text evidence="1">The sequence shown here is derived from an EMBL/GenBank/DDBJ whole genome shotgun (WGS) entry which is preliminary data.</text>
</comment>